<evidence type="ECO:0000256" key="6">
    <source>
        <dbReference type="SAM" id="Phobius"/>
    </source>
</evidence>
<keyword evidence="6" id="KW-0812">Transmembrane</keyword>
<feature type="domain" description="YknX-like beta-barrel" evidence="8">
    <location>
        <begin position="377"/>
        <end position="448"/>
    </location>
</feature>
<dbReference type="InterPro" id="IPR006143">
    <property type="entry name" value="RND_pump_MFP"/>
</dbReference>
<reference evidence="9" key="1">
    <citation type="submission" date="2020-10" db="EMBL/GenBank/DDBJ databases">
        <authorList>
            <person name="Gilroy R."/>
        </authorList>
    </citation>
    <scope>NUCLEOTIDE SEQUENCE</scope>
    <source>
        <strain evidence="9">ChiSxjej2B14-6234</strain>
    </source>
</reference>
<dbReference type="InterPro" id="IPR050465">
    <property type="entry name" value="UPF0194_transport"/>
</dbReference>
<evidence type="ECO:0000259" key="7">
    <source>
        <dbReference type="Pfam" id="PF25917"/>
    </source>
</evidence>
<proteinExistence type="inferred from homology"/>
<dbReference type="SUPFAM" id="SSF51230">
    <property type="entry name" value="Single hybrid motif"/>
    <property type="match status" value="1"/>
</dbReference>
<accession>A0A9D0ZB93</accession>
<dbReference type="Gene3D" id="2.40.30.170">
    <property type="match status" value="1"/>
</dbReference>
<dbReference type="InterPro" id="IPR011053">
    <property type="entry name" value="Single_hybrid_motif"/>
</dbReference>
<sequence>MSEQVQAAPQKKRRNSRRVKRMVKRIVKWIFWLCVLAAAALFGYRYYREQTATQTASTQPTYATSSVQSGAISKTVYGTGMIEAASQPVVSIQTDGTLSELRVDIGDEVKEGDVLAVLENDELDATIQDLEYALWELDDEIMGTSPGATVVTVRSPIAGRVMKLYGQVGDDALAVYRKYGAVALLSTDGRMKVEFDVAEGTSVELGETLFVSGMGAVVGTTFSVEGEVTDLYMQGTKAVVTINDDTLPMDADATVTNGMGEIVGTGTLEINKPMAVSAYGGTIRQIRVNVGDEIERKDTIYVLEDSPLTLTQESLRIQREAAAEELEEAKEQRENLIILAPCDGVIASVEALEVGSSVTAGTTLLSILEGEDMTLTIAVDELDVVSVQEGQPVSITVDALSDLTVEGTVEKIAPVGSGESGVTTYDVKLSFDAAGTGIRAGMNATGEILVASVEDALYIPVEALMTVNDQYCVLTASGSYQPVETGIMNDEYVQILSGLEAGDLVCYESDASSSSATSMDMGGMVVVDMGGMTGAPSGGMPSGGMPSGDMPSGGMGGGRGAR</sequence>
<dbReference type="NCBIfam" id="TIGR01730">
    <property type="entry name" value="RND_mfp"/>
    <property type="match status" value="1"/>
</dbReference>
<dbReference type="EMBL" id="DVFJ01000034">
    <property type="protein sequence ID" value="HIQ72369.1"/>
    <property type="molecule type" value="Genomic_DNA"/>
</dbReference>
<dbReference type="PRINTS" id="PR01490">
    <property type="entry name" value="RTXTOXIND"/>
</dbReference>
<evidence type="ECO:0000256" key="1">
    <source>
        <dbReference type="ARBA" id="ARBA00004196"/>
    </source>
</evidence>
<keyword evidence="6" id="KW-1133">Transmembrane helix</keyword>
<organism evidence="9 10">
    <name type="scientific">Candidatus Onthenecus intestinigallinarum</name>
    <dbReference type="NCBI Taxonomy" id="2840875"/>
    <lineage>
        <taxon>Bacteria</taxon>
        <taxon>Bacillati</taxon>
        <taxon>Bacillota</taxon>
        <taxon>Clostridia</taxon>
        <taxon>Eubacteriales</taxon>
        <taxon>Candidatus Onthenecus</taxon>
    </lineage>
</organism>
<evidence type="ECO:0000256" key="3">
    <source>
        <dbReference type="ARBA" id="ARBA00023054"/>
    </source>
</evidence>
<dbReference type="InterPro" id="IPR058636">
    <property type="entry name" value="Beta-barrel_YknX"/>
</dbReference>
<dbReference type="Gene3D" id="2.40.50.100">
    <property type="match status" value="2"/>
</dbReference>
<gene>
    <name evidence="9" type="ORF">IAB73_09210</name>
</gene>
<evidence type="ECO:0000313" key="10">
    <source>
        <dbReference type="Proteomes" id="UP000886887"/>
    </source>
</evidence>
<dbReference type="SUPFAM" id="SSF111369">
    <property type="entry name" value="HlyD-like secretion proteins"/>
    <property type="match status" value="1"/>
</dbReference>
<comment type="caution">
    <text evidence="9">The sequence shown here is derived from an EMBL/GenBank/DDBJ whole genome shotgun (WGS) entry which is preliminary data.</text>
</comment>
<feature type="domain" description="Multidrug resistance protein MdtA-like barrel-sandwich hybrid" evidence="7">
    <location>
        <begin position="90"/>
        <end position="170"/>
    </location>
</feature>
<comment type="similarity">
    <text evidence="2">Belongs to the membrane fusion protein (MFP) (TC 8.A.1) family.</text>
</comment>
<name>A0A9D0ZB93_9FIRM</name>
<dbReference type="AlphaFoldDB" id="A0A9D0ZB93"/>
<dbReference type="PANTHER" id="PTHR32347">
    <property type="entry name" value="EFFLUX SYSTEM COMPONENT YKNX-RELATED"/>
    <property type="match status" value="1"/>
</dbReference>
<dbReference type="Proteomes" id="UP000886887">
    <property type="component" value="Unassembled WGS sequence"/>
</dbReference>
<keyword evidence="3 4" id="KW-0175">Coiled coil</keyword>
<evidence type="ECO:0000259" key="8">
    <source>
        <dbReference type="Pfam" id="PF25990"/>
    </source>
</evidence>
<keyword evidence="6" id="KW-0472">Membrane</keyword>
<dbReference type="GO" id="GO:0030313">
    <property type="term" value="C:cell envelope"/>
    <property type="evidence" value="ECO:0007669"/>
    <property type="project" value="UniProtKB-SubCell"/>
</dbReference>
<reference evidence="9" key="2">
    <citation type="journal article" date="2021" name="PeerJ">
        <title>Extensive microbial diversity within the chicken gut microbiome revealed by metagenomics and culture.</title>
        <authorList>
            <person name="Gilroy R."/>
            <person name="Ravi A."/>
            <person name="Getino M."/>
            <person name="Pursley I."/>
            <person name="Horton D.L."/>
            <person name="Alikhan N.F."/>
            <person name="Baker D."/>
            <person name="Gharbi K."/>
            <person name="Hall N."/>
            <person name="Watson M."/>
            <person name="Adriaenssens E.M."/>
            <person name="Foster-Nyarko E."/>
            <person name="Jarju S."/>
            <person name="Secka A."/>
            <person name="Antonio M."/>
            <person name="Oren A."/>
            <person name="Chaudhuri R.R."/>
            <person name="La Ragione R."/>
            <person name="Hildebrand F."/>
            <person name="Pallen M.J."/>
        </authorList>
    </citation>
    <scope>NUCLEOTIDE SEQUENCE</scope>
    <source>
        <strain evidence="9">ChiSxjej2B14-6234</strain>
    </source>
</reference>
<evidence type="ECO:0000256" key="4">
    <source>
        <dbReference type="SAM" id="Coils"/>
    </source>
</evidence>
<comment type="subcellular location">
    <subcellularLocation>
        <location evidence="1">Cell envelope</location>
    </subcellularLocation>
</comment>
<evidence type="ECO:0000256" key="5">
    <source>
        <dbReference type="SAM" id="MobiDB-lite"/>
    </source>
</evidence>
<protein>
    <submittedName>
        <fullName evidence="9">Efflux RND transporter periplasmic adaptor subunit</fullName>
    </submittedName>
</protein>
<dbReference type="InterPro" id="IPR058625">
    <property type="entry name" value="MdtA-like_BSH"/>
</dbReference>
<dbReference type="PANTHER" id="PTHR32347:SF14">
    <property type="entry name" value="EFFLUX SYSTEM COMPONENT YKNX-RELATED"/>
    <property type="match status" value="1"/>
</dbReference>
<evidence type="ECO:0000256" key="2">
    <source>
        <dbReference type="ARBA" id="ARBA00009477"/>
    </source>
</evidence>
<feature type="region of interest" description="Disordered" evidence="5">
    <location>
        <begin position="535"/>
        <end position="562"/>
    </location>
</feature>
<feature type="transmembrane region" description="Helical" evidence="6">
    <location>
        <begin position="26"/>
        <end position="47"/>
    </location>
</feature>
<feature type="coiled-coil region" evidence="4">
    <location>
        <begin position="312"/>
        <end position="339"/>
    </location>
</feature>
<dbReference type="Pfam" id="PF25990">
    <property type="entry name" value="Beta-barrel_YknX"/>
    <property type="match status" value="1"/>
</dbReference>
<dbReference type="Pfam" id="PF25917">
    <property type="entry name" value="BSH_RND"/>
    <property type="match status" value="1"/>
</dbReference>
<evidence type="ECO:0000313" key="9">
    <source>
        <dbReference type="EMBL" id="HIQ72369.1"/>
    </source>
</evidence>
<dbReference type="GO" id="GO:0022857">
    <property type="term" value="F:transmembrane transporter activity"/>
    <property type="evidence" value="ECO:0007669"/>
    <property type="project" value="InterPro"/>
</dbReference>
<dbReference type="Gene3D" id="6.20.50.140">
    <property type="match status" value="1"/>
</dbReference>
<dbReference type="GO" id="GO:0016020">
    <property type="term" value="C:membrane"/>
    <property type="evidence" value="ECO:0007669"/>
    <property type="project" value="InterPro"/>
</dbReference>